<evidence type="ECO:0000313" key="9">
    <source>
        <dbReference type="EMBL" id="KIZ06443.1"/>
    </source>
</evidence>
<comment type="catalytic activity">
    <reaction evidence="6">
        <text>a sn-glycero-3-phosphodiester + H2O = an alcohol + sn-glycerol 3-phosphate + H(+)</text>
        <dbReference type="Rhea" id="RHEA:12969"/>
        <dbReference type="ChEBI" id="CHEBI:15377"/>
        <dbReference type="ChEBI" id="CHEBI:15378"/>
        <dbReference type="ChEBI" id="CHEBI:30879"/>
        <dbReference type="ChEBI" id="CHEBI:57597"/>
        <dbReference type="ChEBI" id="CHEBI:83408"/>
        <dbReference type="EC" id="3.1.4.46"/>
    </reaction>
</comment>
<dbReference type="PANTHER" id="PTHR43620">
    <property type="entry name" value="GLYCEROPHOSPHORYL DIESTER PHOSPHODIESTERASE"/>
    <property type="match status" value="1"/>
</dbReference>
<sequence>MAIAGGADFVECDVQLTADLQMVCRHEQNLNETTDALDRFPDRVRTHTIDGEESTGVHAIDLSLAELRTLRARQRFPFRDQSHNDRYPLVTFHEFLDLVERAPRVVGVYPETKHPTWHNALPQLRAANTTIQELVVSALHARGYGLGAHGSPEWRARPVFVQSFEMGSIRDMAAATRMPLVLLLGGWPGYRAPDSGMTHEEMTSPAALAEAARYVVGAGPWKGSLFTTVEDDVLPATDGSSSSSSSDSDSSSSSSSSSDSSSSIESSGGSDSGRSSTQSSSSEQGLSADAAHDMSLSAAATAAGGARLVSTGLVARLKAAGLQVHPYTLRDEPRFVPGPLGGDVGCELALLFAAEGVDGIFADYPATAAAWLRARRGAVGEGDVEAGVRRREGGEGVQGARPKAPAAGLPWSAALSSLVGLLPSLRVA</sequence>
<keyword evidence="4" id="KW-0319">Glycerol metabolism</keyword>
<evidence type="ECO:0000256" key="1">
    <source>
        <dbReference type="ARBA" id="ARBA00007277"/>
    </source>
</evidence>
<proteinExistence type="inferred from homology"/>
<dbReference type="Gene3D" id="3.20.20.190">
    <property type="entry name" value="Phosphatidylinositol (PI) phosphodiesterase"/>
    <property type="match status" value="1"/>
</dbReference>
<dbReference type="InterPro" id="IPR017946">
    <property type="entry name" value="PLC-like_Pdiesterase_TIM-brl"/>
</dbReference>
<dbReference type="STRING" id="145388.A0A0D2K885"/>
<protein>
    <recommendedName>
        <fullName evidence="2">glycerophosphodiester phosphodiesterase</fullName>
        <ecNumber evidence="2">3.1.4.46</ecNumber>
    </recommendedName>
</protein>
<evidence type="ECO:0000256" key="6">
    <source>
        <dbReference type="ARBA" id="ARBA00047512"/>
    </source>
</evidence>
<dbReference type="RefSeq" id="XP_013905462.1">
    <property type="nucleotide sequence ID" value="XM_014050008.1"/>
</dbReference>
<organism evidence="9 10">
    <name type="scientific">Monoraphidium neglectum</name>
    <dbReference type="NCBI Taxonomy" id="145388"/>
    <lineage>
        <taxon>Eukaryota</taxon>
        <taxon>Viridiplantae</taxon>
        <taxon>Chlorophyta</taxon>
        <taxon>core chlorophytes</taxon>
        <taxon>Chlorophyceae</taxon>
        <taxon>CS clade</taxon>
        <taxon>Sphaeropleales</taxon>
        <taxon>Selenastraceae</taxon>
        <taxon>Monoraphidium</taxon>
    </lineage>
</organism>
<dbReference type="InterPro" id="IPR030395">
    <property type="entry name" value="GP_PDE_dom"/>
</dbReference>
<dbReference type="EC" id="3.1.4.46" evidence="2"/>
<dbReference type="GeneID" id="25732650"/>
<evidence type="ECO:0000256" key="3">
    <source>
        <dbReference type="ARBA" id="ARBA00022729"/>
    </source>
</evidence>
<accession>A0A0D2K885</accession>
<evidence type="ECO:0000256" key="5">
    <source>
        <dbReference type="ARBA" id="ARBA00022801"/>
    </source>
</evidence>
<dbReference type="OrthoDB" id="1058301at2759"/>
<evidence type="ECO:0000256" key="2">
    <source>
        <dbReference type="ARBA" id="ARBA00012247"/>
    </source>
</evidence>
<keyword evidence="5 9" id="KW-0378">Hydrolase</keyword>
<name>A0A0D2K885_9CHLO</name>
<keyword evidence="10" id="KW-1185">Reference proteome</keyword>
<dbReference type="GO" id="GO:0006071">
    <property type="term" value="P:glycerol metabolic process"/>
    <property type="evidence" value="ECO:0007669"/>
    <property type="project" value="UniProtKB-KW"/>
</dbReference>
<dbReference type="AlphaFoldDB" id="A0A0D2K885"/>
<reference evidence="9 10" key="1">
    <citation type="journal article" date="2013" name="BMC Genomics">
        <title>Reconstruction of the lipid metabolism for the microalga Monoraphidium neglectum from its genome sequence reveals characteristics suitable for biofuel production.</title>
        <authorList>
            <person name="Bogen C."/>
            <person name="Al-Dilaimi A."/>
            <person name="Albersmeier A."/>
            <person name="Wichmann J."/>
            <person name="Grundmann M."/>
            <person name="Rupp O."/>
            <person name="Lauersen K.J."/>
            <person name="Blifernez-Klassen O."/>
            <person name="Kalinowski J."/>
            <person name="Goesmann A."/>
            <person name="Mussgnug J.H."/>
            <person name="Kruse O."/>
        </authorList>
    </citation>
    <scope>NUCLEOTIDE SEQUENCE [LARGE SCALE GENOMIC DNA]</scope>
    <source>
        <strain evidence="9 10">SAG 48.87</strain>
    </source>
</reference>
<comment type="similarity">
    <text evidence="1">Belongs to the glycerophosphoryl diester phosphodiesterase family.</text>
</comment>
<keyword evidence="3" id="KW-0732">Signal</keyword>
<evidence type="ECO:0000256" key="7">
    <source>
        <dbReference type="SAM" id="MobiDB-lite"/>
    </source>
</evidence>
<dbReference type="SUPFAM" id="SSF51695">
    <property type="entry name" value="PLC-like phosphodiesterases"/>
    <property type="match status" value="2"/>
</dbReference>
<dbReference type="Proteomes" id="UP000054498">
    <property type="component" value="Unassembled WGS sequence"/>
</dbReference>
<evidence type="ECO:0000313" key="10">
    <source>
        <dbReference type="Proteomes" id="UP000054498"/>
    </source>
</evidence>
<dbReference type="EMBL" id="KK100371">
    <property type="protein sequence ID" value="KIZ06443.1"/>
    <property type="molecule type" value="Genomic_DNA"/>
</dbReference>
<dbReference type="PROSITE" id="PS51704">
    <property type="entry name" value="GP_PDE"/>
    <property type="match status" value="1"/>
</dbReference>
<feature type="compositionally biased region" description="Low complexity" evidence="7">
    <location>
        <begin position="238"/>
        <end position="289"/>
    </location>
</feature>
<feature type="domain" description="GP-PDE" evidence="8">
    <location>
        <begin position="1"/>
        <end position="372"/>
    </location>
</feature>
<dbReference type="KEGG" id="mng:MNEG_1503"/>
<evidence type="ECO:0000256" key="4">
    <source>
        <dbReference type="ARBA" id="ARBA00022798"/>
    </source>
</evidence>
<dbReference type="Pfam" id="PF03009">
    <property type="entry name" value="GDPD"/>
    <property type="match status" value="2"/>
</dbReference>
<dbReference type="GO" id="GO:0008889">
    <property type="term" value="F:glycerophosphodiester phosphodiesterase activity"/>
    <property type="evidence" value="ECO:0007669"/>
    <property type="project" value="UniProtKB-EC"/>
</dbReference>
<evidence type="ECO:0000259" key="8">
    <source>
        <dbReference type="PROSITE" id="PS51704"/>
    </source>
</evidence>
<dbReference type="PANTHER" id="PTHR43620:SF7">
    <property type="entry name" value="GLYCEROPHOSPHODIESTER PHOSPHODIESTERASE GDPD5-RELATED"/>
    <property type="match status" value="1"/>
</dbReference>
<dbReference type="GO" id="GO:0006629">
    <property type="term" value="P:lipid metabolic process"/>
    <property type="evidence" value="ECO:0007669"/>
    <property type="project" value="InterPro"/>
</dbReference>
<feature type="region of interest" description="Disordered" evidence="7">
    <location>
        <begin position="236"/>
        <end position="289"/>
    </location>
</feature>
<gene>
    <name evidence="9" type="ORF">MNEG_1503</name>
</gene>